<evidence type="ECO:0000259" key="2">
    <source>
        <dbReference type="PROSITE" id="PS50968"/>
    </source>
</evidence>
<dbReference type="AlphaFoldDB" id="A0A1W2G950"/>
<dbReference type="RefSeq" id="WP_084371874.1">
    <property type="nucleotide sequence ID" value="NZ_FWYF01000001.1"/>
</dbReference>
<dbReference type="InterPro" id="IPR001882">
    <property type="entry name" value="Biotin_BS"/>
</dbReference>
<sequence length="164" mass="17866">MKKAQIGEKTFEIEQEQDEYILNGQPFTFDLAKSGNGDLHFLVDNKSFQTKIISVNKEEKTVDVKVNNTPYTVSVKDNLDLLLAKLGMESVGQAGASDVKAPMPGLILEVLVSEGQEVKKGDHLLILEAMKMENVIKSPADGVINGLHATKGESVEKGKILLSL</sequence>
<evidence type="ECO:0000256" key="1">
    <source>
        <dbReference type="ARBA" id="ARBA00023267"/>
    </source>
</evidence>
<evidence type="ECO:0000313" key="4">
    <source>
        <dbReference type="Proteomes" id="UP000192472"/>
    </source>
</evidence>
<dbReference type="InterPro" id="IPR050709">
    <property type="entry name" value="Biotin_Carboxyl_Carrier/Decarb"/>
</dbReference>
<dbReference type="Gene3D" id="2.40.50.100">
    <property type="match status" value="1"/>
</dbReference>
<organism evidence="3 4">
    <name type="scientific">Reichenbachiella faecimaris</name>
    <dbReference type="NCBI Taxonomy" id="692418"/>
    <lineage>
        <taxon>Bacteria</taxon>
        <taxon>Pseudomonadati</taxon>
        <taxon>Bacteroidota</taxon>
        <taxon>Cytophagia</taxon>
        <taxon>Cytophagales</taxon>
        <taxon>Reichenbachiellaceae</taxon>
        <taxon>Reichenbachiella</taxon>
    </lineage>
</organism>
<feature type="domain" description="Lipoyl-binding" evidence="2">
    <location>
        <begin position="91"/>
        <end position="164"/>
    </location>
</feature>
<dbReference type="PROSITE" id="PS00188">
    <property type="entry name" value="BIOTIN"/>
    <property type="match status" value="1"/>
</dbReference>
<dbReference type="InterPro" id="IPR000089">
    <property type="entry name" value="Biotin_lipoyl"/>
</dbReference>
<dbReference type="EMBL" id="FWYF01000001">
    <property type="protein sequence ID" value="SMD33215.1"/>
    <property type="molecule type" value="Genomic_DNA"/>
</dbReference>
<proteinExistence type="predicted"/>
<protein>
    <submittedName>
        <fullName evidence="3">Biotin-requiring enzyme</fullName>
    </submittedName>
</protein>
<accession>A0A1W2G950</accession>
<evidence type="ECO:0000313" key="3">
    <source>
        <dbReference type="EMBL" id="SMD33215.1"/>
    </source>
</evidence>
<keyword evidence="1" id="KW-0092">Biotin</keyword>
<gene>
    <name evidence="3" type="ORF">SAMN04488029_1565</name>
</gene>
<dbReference type="Pfam" id="PF00364">
    <property type="entry name" value="Biotin_lipoyl"/>
    <property type="match status" value="1"/>
</dbReference>
<dbReference type="PROSITE" id="PS50968">
    <property type="entry name" value="BIOTINYL_LIPOYL"/>
    <property type="match status" value="1"/>
</dbReference>
<dbReference type="CDD" id="cd06850">
    <property type="entry name" value="biotinyl_domain"/>
    <property type="match status" value="1"/>
</dbReference>
<name>A0A1W2G950_REIFA</name>
<dbReference type="PANTHER" id="PTHR45266:SF3">
    <property type="entry name" value="OXALOACETATE DECARBOXYLASE ALPHA CHAIN"/>
    <property type="match status" value="1"/>
</dbReference>
<dbReference type="OrthoDB" id="9812676at2"/>
<dbReference type="Proteomes" id="UP000192472">
    <property type="component" value="Unassembled WGS sequence"/>
</dbReference>
<dbReference type="PANTHER" id="PTHR45266">
    <property type="entry name" value="OXALOACETATE DECARBOXYLASE ALPHA CHAIN"/>
    <property type="match status" value="1"/>
</dbReference>
<keyword evidence="4" id="KW-1185">Reference proteome</keyword>
<reference evidence="3 4" key="1">
    <citation type="submission" date="2017-04" db="EMBL/GenBank/DDBJ databases">
        <authorList>
            <person name="Afonso C.L."/>
            <person name="Miller P.J."/>
            <person name="Scott M.A."/>
            <person name="Spackman E."/>
            <person name="Goraichik I."/>
            <person name="Dimitrov K.M."/>
            <person name="Suarez D.L."/>
            <person name="Swayne D.E."/>
        </authorList>
    </citation>
    <scope>NUCLEOTIDE SEQUENCE [LARGE SCALE GENOMIC DNA]</scope>
    <source>
        <strain evidence="3 4">DSM 26133</strain>
    </source>
</reference>
<dbReference type="SUPFAM" id="SSF51230">
    <property type="entry name" value="Single hybrid motif"/>
    <property type="match status" value="1"/>
</dbReference>
<dbReference type="STRING" id="692418.SAMN04488029_1565"/>
<dbReference type="InterPro" id="IPR011053">
    <property type="entry name" value="Single_hybrid_motif"/>
</dbReference>
<dbReference type="FunFam" id="2.40.50.100:FF:000003">
    <property type="entry name" value="Acetyl-CoA carboxylase biotin carboxyl carrier protein"/>
    <property type="match status" value="1"/>
</dbReference>